<organism evidence="1 2">
    <name type="scientific">Niastella caeni</name>
    <dbReference type="NCBI Taxonomy" id="2569763"/>
    <lineage>
        <taxon>Bacteria</taxon>
        <taxon>Pseudomonadati</taxon>
        <taxon>Bacteroidota</taxon>
        <taxon>Chitinophagia</taxon>
        <taxon>Chitinophagales</taxon>
        <taxon>Chitinophagaceae</taxon>
        <taxon>Niastella</taxon>
    </lineage>
</organism>
<dbReference type="EMBL" id="STFF01000008">
    <property type="protein sequence ID" value="THU34210.1"/>
    <property type="molecule type" value="Genomic_DNA"/>
</dbReference>
<evidence type="ECO:0000313" key="1">
    <source>
        <dbReference type="EMBL" id="THU34210.1"/>
    </source>
</evidence>
<gene>
    <name evidence="1" type="ORF">FAM09_24640</name>
</gene>
<accession>A0A4S8HGD2</accession>
<comment type="caution">
    <text evidence="1">The sequence shown here is derived from an EMBL/GenBank/DDBJ whole genome shotgun (WGS) entry which is preliminary data.</text>
</comment>
<protein>
    <submittedName>
        <fullName evidence="1">Uncharacterized protein</fullName>
    </submittedName>
</protein>
<dbReference type="RefSeq" id="WP_136579826.1">
    <property type="nucleotide sequence ID" value="NZ_STFF01000008.1"/>
</dbReference>
<name>A0A4S8HGD2_9BACT</name>
<evidence type="ECO:0000313" key="2">
    <source>
        <dbReference type="Proteomes" id="UP000306918"/>
    </source>
</evidence>
<sequence length="237" mass="27423">MITSDKKLSYYHDEVPDSHKDEFKCLSGMDVISLSVQPKFQKGVKHVVPSCEYYQVKGSHSNIYPVKNSVHAIARQMRRAARKSSFAIGFPSYKYPPLENEDIQIIYSQEKESDIEKALSQAKKMLTLSEGWDEANAKRIEPSTFQAAATFLLRYVNRLEETNIYIQTPEIDPCPDGSIDLNWHTDNARMLVNIRQENNEYVAYYYGDFYDGKMPFKGNIAVDTFFDFFAAWMKYLV</sequence>
<reference evidence="1 2" key="1">
    <citation type="submission" date="2019-04" db="EMBL/GenBank/DDBJ databases">
        <title>Niastella caeni sp. nov., isolated from activated sludge.</title>
        <authorList>
            <person name="Sheng M."/>
        </authorList>
    </citation>
    <scope>NUCLEOTIDE SEQUENCE [LARGE SCALE GENOMIC DNA]</scope>
    <source>
        <strain evidence="1 2">HX-2-15</strain>
    </source>
</reference>
<dbReference type="Proteomes" id="UP000306918">
    <property type="component" value="Unassembled WGS sequence"/>
</dbReference>
<dbReference type="OrthoDB" id="662862at2"/>
<dbReference type="AlphaFoldDB" id="A0A4S8HGD2"/>
<proteinExistence type="predicted"/>
<keyword evidence="2" id="KW-1185">Reference proteome</keyword>